<accession>A0A382WHH8</accession>
<proteinExistence type="predicted"/>
<name>A0A382WHH8_9ZZZZ</name>
<dbReference type="AlphaFoldDB" id="A0A382WHH8"/>
<organism evidence="1">
    <name type="scientific">marine metagenome</name>
    <dbReference type="NCBI Taxonomy" id="408172"/>
    <lineage>
        <taxon>unclassified sequences</taxon>
        <taxon>metagenomes</taxon>
        <taxon>ecological metagenomes</taxon>
    </lineage>
</organism>
<dbReference type="EMBL" id="UINC01159611">
    <property type="protein sequence ID" value="SVD57805.1"/>
    <property type="molecule type" value="Genomic_DNA"/>
</dbReference>
<evidence type="ECO:0000313" key="1">
    <source>
        <dbReference type="EMBL" id="SVD57805.1"/>
    </source>
</evidence>
<evidence type="ECO:0008006" key="2">
    <source>
        <dbReference type="Google" id="ProtNLM"/>
    </source>
</evidence>
<sequence length="247" mass="27858">MVKIKLGILYNTTPNPWGGVNSFFRNFQKFTEEDKRLKISNKLQDADIILTVGHYSGPGTVVKKWQLNNVTRGLSLNNILGKIQGKKGKKKLTFRLNGLRRVYASGASKADETLIENLGLADSAVFQSTFSKSCFINENIFIPEYHDVILNGANTEHFFPNRTVKLNPKHINIVSNSWSINHNKGFQIISDISKLDKVHVSHIGKWPDDIPSEKVYLLGLMEEKNIGKVLREANFLLFPSKNEACSN</sequence>
<protein>
    <recommendedName>
        <fullName evidence="2">Glycosyl transferase family 1 domain-containing protein</fullName>
    </recommendedName>
</protein>
<reference evidence="1" key="1">
    <citation type="submission" date="2018-05" db="EMBL/GenBank/DDBJ databases">
        <authorList>
            <person name="Lanie J.A."/>
            <person name="Ng W.-L."/>
            <person name="Kazmierczak K.M."/>
            <person name="Andrzejewski T.M."/>
            <person name="Davidsen T.M."/>
            <person name="Wayne K.J."/>
            <person name="Tettelin H."/>
            <person name="Glass J.I."/>
            <person name="Rusch D."/>
            <person name="Podicherti R."/>
            <person name="Tsui H.-C.T."/>
            <person name="Winkler M.E."/>
        </authorList>
    </citation>
    <scope>NUCLEOTIDE SEQUENCE</scope>
</reference>
<gene>
    <name evidence="1" type="ORF">METZ01_LOCUS410659</name>
</gene>
<dbReference type="SUPFAM" id="SSF53756">
    <property type="entry name" value="UDP-Glycosyltransferase/glycogen phosphorylase"/>
    <property type="match status" value="1"/>
</dbReference>
<feature type="non-terminal residue" evidence="1">
    <location>
        <position position="247"/>
    </location>
</feature>